<comment type="similarity">
    <text evidence="1">Belongs to the Cyclase 1 superfamily.</text>
</comment>
<dbReference type="Pfam" id="PF04199">
    <property type="entry name" value="Cyclase"/>
    <property type="match status" value="1"/>
</dbReference>
<dbReference type="GO" id="GO:0019441">
    <property type="term" value="P:L-tryptophan catabolic process to kynurenine"/>
    <property type="evidence" value="ECO:0007669"/>
    <property type="project" value="InterPro"/>
</dbReference>
<proteinExistence type="inferred from homology"/>
<sequence length="415" mass="45918">RRPAASPHTEDNPALQESDMSPRSRPPFQDLPLDKNGPPGNAWGLYGADDELGALNMITPSVVKAAAQEIQTGDRVSLDWYLNLPSHPSFNRPQFSWKMMNKEHPDGTKRTVNDDHLNFNTQGSSQWDGFRHYGYQSAKRYYGGRSQQDIESSEVIGIDRVANSGGITTRGIILDYPRYLERKGKKGVYALDANSITADELEDMLQETGIETREGDMLLLRTGFTRDYAKLGDEEKRAIRDKPPAFLGVQSDKQSVQWIWENGFVAVASDAPSFEMAPLVGPHNAPGGLWAGESWEKDMQGGGLLHQWLLGGWGVMIGEMFDLERLCEKSEELGRRSCFVSSVPLKLHNLSTVITVKMKSFITIITLLTAFAAATPAASSQTKACTRPCFPEATECGEDWEPVHSGVSVFDFLAA</sequence>
<keyword evidence="4" id="KW-1185">Reference proteome</keyword>
<dbReference type="GeneID" id="62200299"/>
<feature type="non-terminal residue" evidence="3">
    <location>
        <position position="1"/>
    </location>
</feature>
<dbReference type="PANTHER" id="PTHR34861:SF11">
    <property type="entry name" value="CYCLASE"/>
    <property type="match status" value="1"/>
</dbReference>
<dbReference type="Proteomes" id="UP000596902">
    <property type="component" value="Unassembled WGS sequence"/>
</dbReference>
<dbReference type="AlphaFoldDB" id="A0A8H7BBN0"/>
<evidence type="ECO:0000256" key="1">
    <source>
        <dbReference type="ARBA" id="ARBA00007865"/>
    </source>
</evidence>
<name>A0A8H7BBN0_9PLEO</name>
<reference evidence="3" key="1">
    <citation type="submission" date="2020-01" db="EMBL/GenBank/DDBJ databases">
        <authorList>
            <person name="Feng Z.H.Z."/>
        </authorList>
    </citation>
    <scope>NUCLEOTIDE SEQUENCE</scope>
    <source>
        <strain evidence="3">CBS107.38</strain>
    </source>
</reference>
<dbReference type="Gene3D" id="3.50.30.50">
    <property type="entry name" value="Putative cyclase"/>
    <property type="match status" value="1"/>
</dbReference>
<reference evidence="3" key="2">
    <citation type="submission" date="2020-08" db="EMBL/GenBank/DDBJ databases">
        <title>Draft Genome Sequence of Cumin Blight Pathogen Alternaria burnsii.</title>
        <authorList>
            <person name="Feng Z."/>
        </authorList>
    </citation>
    <scope>NUCLEOTIDE SEQUENCE</scope>
    <source>
        <strain evidence="3">CBS107.38</strain>
    </source>
</reference>
<organism evidence="3 4">
    <name type="scientific">Alternaria burnsii</name>
    <dbReference type="NCBI Taxonomy" id="1187904"/>
    <lineage>
        <taxon>Eukaryota</taxon>
        <taxon>Fungi</taxon>
        <taxon>Dikarya</taxon>
        <taxon>Ascomycota</taxon>
        <taxon>Pezizomycotina</taxon>
        <taxon>Dothideomycetes</taxon>
        <taxon>Pleosporomycetidae</taxon>
        <taxon>Pleosporales</taxon>
        <taxon>Pleosporineae</taxon>
        <taxon>Pleosporaceae</taxon>
        <taxon>Alternaria</taxon>
        <taxon>Alternaria sect. Alternaria</taxon>
    </lineage>
</organism>
<dbReference type="InterPro" id="IPR037175">
    <property type="entry name" value="KFase_sf"/>
</dbReference>
<dbReference type="InterPro" id="IPR007325">
    <property type="entry name" value="KFase/CYL"/>
</dbReference>
<gene>
    <name evidence="3" type="ORF">GT037_002074</name>
</gene>
<accession>A0A8H7BBN0</accession>
<dbReference type="PANTHER" id="PTHR34861">
    <property type="match status" value="1"/>
</dbReference>
<evidence type="ECO:0000313" key="3">
    <source>
        <dbReference type="EMBL" id="KAF7680423.1"/>
    </source>
</evidence>
<feature type="region of interest" description="Disordered" evidence="2">
    <location>
        <begin position="1"/>
        <end position="41"/>
    </location>
</feature>
<comment type="caution">
    <text evidence="3">The sequence shown here is derived from an EMBL/GenBank/DDBJ whole genome shotgun (WGS) entry which is preliminary data.</text>
</comment>
<dbReference type="SUPFAM" id="SSF102198">
    <property type="entry name" value="Putative cyclase"/>
    <property type="match status" value="1"/>
</dbReference>
<dbReference type="RefSeq" id="XP_038790413.1">
    <property type="nucleotide sequence ID" value="XM_038927121.1"/>
</dbReference>
<evidence type="ECO:0000256" key="2">
    <source>
        <dbReference type="SAM" id="MobiDB-lite"/>
    </source>
</evidence>
<dbReference type="EMBL" id="JAAABM010000002">
    <property type="protein sequence ID" value="KAF7680423.1"/>
    <property type="molecule type" value="Genomic_DNA"/>
</dbReference>
<protein>
    <submittedName>
        <fullName evidence="3">Tbc1 domain family member 22a</fullName>
    </submittedName>
</protein>
<evidence type="ECO:0000313" key="4">
    <source>
        <dbReference type="Proteomes" id="UP000596902"/>
    </source>
</evidence>
<dbReference type="GO" id="GO:0004061">
    <property type="term" value="F:arylformamidase activity"/>
    <property type="evidence" value="ECO:0007669"/>
    <property type="project" value="InterPro"/>
</dbReference>